<dbReference type="EMBL" id="JANEYG010000321">
    <property type="protein sequence ID" value="KAJ8910298.1"/>
    <property type="molecule type" value="Genomic_DNA"/>
</dbReference>
<name>A0AAV8V868_9CUCU</name>
<gene>
    <name evidence="1" type="ORF">NQ315_002460</name>
</gene>
<dbReference type="InterPro" id="IPR008042">
    <property type="entry name" value="Retrotrans_Pao"/>
</dbReference>
<protein>
    <recommendedName>
        <fullName evidence="3">RNase H type-1 domain-containing protein</fullName>
    </recommendedName>
</protein>
<keyword evidence="2" id="KW-1185">Reference proteome</keyword>
<dbReference type="Pfam" id="PF05380">
    <property type="entry name" value="Peptidase_A17"/>
    <property type="match status" value="1"/>
</dbReference>
<accession>A0AAV8V868</accession>
<dbReference type="Proteomes" id="UP001159042">
    <property type="component" value="Unassembled WGS sequence"/>
</dbReference>
<reference evidence="1 2" key="1">
    <citation type="journal article" date="2023" name="Insect Mol. Biol.">
        <title>Genome sequencing provides insights into the evolution of gene families encoding plant cell wall-degrading enzymes in longhorned beetles.</title>
        <authorList>
            <person name="Shin N.R."/>
            <person name="Okamura Y."/>
            <person name="Kirsch R."/>
            <person name="Pauchet Y."/>
        </authorList>
    </citation>
    <scope>NUCLEOTIDE SEQUENCE [LARGE SCALE GENOMIC DNA]</scope>
    <source>
        <strain evidence="1">EAD_L_NR</strain>
    </source>
</reference>
<dbReference type="PANTHER" id="PTHR47331">
    <property type="entry name" value="PHD-TYPE DOMAIN-CONTAINING PROTEIN"/>
    <property type="match status" value="1"/>
</dbReference>
<organism evidence="1 2">
    <name type="scientific">Exocentrus adspersus</name>
    <dbReference type="NCBI Taxonomy" id="1586481"/>
    <lineage>
        <taxon>Eukaryota</taxon>
        <taxon>Metazoa</taxon>
        <taxon>Ecdysozoa</taxon>
        <taxon>Arthropoda</taxon>
        <taxon>Hexapoda</taxon>
        <taxon>Insecta</taxon>
        <taxon>Pterygota</taxon>
        <taxon>Neoptera</taxon>
        <taxon>Endopterygota</taxon>
        <taxon>Coleoptera</taxon>
        <taxon>Polyphaga</taxon>
        <taxon>Cucujiformia</taxon>
        <taxon>Chrysomeloidea</taxon>
        <taxon>Cerambycidae</taxon>
        <taxon>Lamiinae</taxon>
        <taxon>Acanthocinini</taxon>
        <taxon>Exocentrus</taxon>
    </lineage>
</organism>
<proteinExistence type="predicted"/>
<evidence type="ECO:0000313" key="2">
    <source>
        <dbReference type="Proteomes" id="UP001159042"/>
    </source>
</evidence>
<sequence length="163" mass="17973">MQQGLRDDNNTCKELLQLQADISSILKGGPISIIAKLLIQQLWQANLGWDEEVPVNICTGWRKFSDNLTILNDIKIARYVLIPEAAKIELHGFSDAYGACIYIRSKGQGSNYGTQLCAKSRVAPLQRLSLPRLELCGALLLANLIKKVLSAVHIAFDICGQIP</sequence>
<comment type="caution">
    <text evidence="1">The sequence shown here is derived from an EMBL/GenBank/DDBJ whole genome shotgun (WGS) entry which is preliminary data.</text>
</comment>
<evidence type="ECO:0008006" key="3">
    <source>
        <dbReference type="Google" id="ProtNLM"/>
    </source>
</evidence>
<dbReference type="AlphaFoldDB" id="A0AAV8V868"/>
<evidence type="ECO:0000313" key="1">
    <source>
        <dbReference type="EMBL" id="KAJ8910298.1"/>
    </source>
</evidence>